<reference evidence="2" key="1">
    <citation type="submission" date="2019-08" db="EMBL/GenBank/DDBJ databases">
        <authorList>
            <person name="Kucharzyk K."/>
            <person name="Murdoch R.W."/>
            <person name="Higgins S."/>
            <person name="Loffler F."/>
        </authorList>
    </citation>
    <scope>NUCLEOTIDE SEQUENCE</scope>
</reference>
<proteinExistence type="predicted"/>
<feature type="compositionally biased region" description="Basic residues" evidence="1">
    <location>
        <begin position="151"/>
        <end position="160"/>
    </location>
</feature>
<name>A0A644VNS7_9ZZZZ</name>
<organism evidence="2">
    <name type="scientific">bioreactor metagenome</name>
    <dbReference type="NCBI Taxonomy" id="1076179"/>
    <lineage>
        <taxon>unclassified sequences</taxon>
        <taxon>metagenomes</taxon>
        <taxon>ecological metagenomes</taxon>
    </lineage>
</organism>
<evidence type="ECO:0000256" key="1">
    <source>
        <dbReference type="SAM" id="MobiDB-lite"/>
    </source>
</evidence>
<feature type="compositionally biased region" description="Basic and acidic residues" evidence="1">
    <location>
        <begin position="44"/>
        <end position="58"/>
    </location>
</feature>
<feature type="region of interest" description="Disordered" evidence="1">
    <location>
        <begin position="126"/>
        <end position="173"/>
    </location>
</feature>
<protein>
    <submittedName>
        <fullName evidence="2">Uncharacterized protein</fullName>
    </submittedName>
</protein>
<feature type="compositionally biased region" description="Basic and acidic residues" evidence="1">
    <location>
        <begin position="137"/>
        <end position="150"/>
    </location>
</feature>
<dbReference type="EMBL" id="VSSQ01000374">
    <property type="protein sequence ID" value="MPL92917.1"/>
    <property type="molecule type" value="Genomic_DNA"/>
</dbReference>
<comment type="caution">
    <text evidence="2">The sequence shown here is derived from an EMBL/GenBank/DDBJ whole genome shotgun (WGS) entry which is preliminary data.</text>
</comment>
<accession>A0A644VNS7</accession>
<feature type="compositionally biased region" description="Basic and acidic residues" evidence="1">
    <location>
        <begin position="73"/>
        <end position="90"/>
    </location>
</feature>
<feature type="region of interest" description="Disordered" evidence="1">
    <location>
        <begin position="1"/>
        <end position="90"/>
    </location>
</feature>
<sequence length="231" mass="26456">MVEGDHHIQHHRAQKRPGDLVPGHDGQRRGEQDQIVDGLGPARLEAEFILQDHRDDRHPAKRARVPEEPEQPDPGRDAEEHGRRRRVDRRDLQQRLQRLGHQRHEGHGHQALDAEHRAARVIGKAVERDVDDEEDRAEAPVRDIAQDQRKPRGAPRHQPRRTQQVQPERGLRRGDHEALQVLEEGVVLFGMKVRIHDLIIALRRSDVHSSLRMAGMQDAHVSARYNGRGGG</sequence>
<dbReference type="AlphaFoldDB" id="A0A644VNS7"/>
<gene>
    <name evidence="2" type="ORF">SDC9_39041</name>
</gene>
<evidence type="ECO:0000313" key="2">
    <source>
        <dbReference type="EMBL" id="MPL92917.1"/>
    </source>
</evidence>